<dbReference type="EC" id="4.1.2.4" evidence="7"/>
<dbReference type="PATRIC" id="fig|1134406.4.peg.146"/>
<evidence type="ECO:0000256" key="6">
    <source>
        <dbReference type="ARBA" id="ARBA00056337"/>
    </source>
</evidence>
<dbReference type="Pfam" id="PF01791">
    <property type="entry name" value="DeoC"/>
    <property type="match status" value="1"/>
</dbReference>
<keyword evidence="4 7" id="KW-0704">Schiff base</keyword>
<dbReference type="HAMAP" id="MF_00114">
    <property type="entry name" value="DeoC_type1"/>
    <property type="match status" value="1"/>
</dbReference>
<dbReference type="GO" id="GO:0005737">
    <property type="term" value="C:cytoplasm"/>
    <property type="evidence" value="ECO:0007669"/>
    <property type="project" value="UniProtKB-SubCell"/>
</dbReference>
<dbReference type="InterPro" id="IPR002915">
    <property type="entry name" value="DeoC/FbaB/LacD_aldolase"/>
</dbReference>
<organism evidence="8 9">
    <name type="scientific">Ornatilinea apprima</name>
    <dbReference type="NCBI Taxonomy" id="1134406"/>
    <lineage>
        <taxon>Bacteria</taxon>
        <taxon>Bacillati</taxon>
        <taxon>Chloroflexota</taxon>
        <taxon>Anaerolineae</taxon>
        <taxon>Anaerolineales</taxon>
        <taxon>Anaerolineaceae</taxon>
        <taxon>Ornatilinea</taxon>
    </lineage>
</organism>
<keyword evidence="2 7" id="KW-0963">Cytoplasm</keyword>
<accession>A0A0P6X8A8</accession>
<dbReference type="AlphaFoldDB" id="A0A0P6X8A8"/>
<dbReference type="InterPro" id="IPR013785">
    <property type="entry name" value="Aldolase_TIM"/>
</dbReference>
<evidence type="ECO:0000313" key="8">
    <source>
        <dbReference type="EMBL" id="KPL79231.1"/>
    </source>
</evidence>
<evidence type="ECO:0000256" key="1">
    <source>
        <dbReference type="ARBA" id="ARBA00010936"/>
    </source>
</evidence>
<dbReference type="GO" id="GO:0006018">
    <property type="term" value="P:2-deoxyribose 1-phosphate catabolic process"/>
    <property type="evidence" value="ECO:0007669"/>
    <property type="project" value="UniProtKB-UniRule"/>
</dbReference>
<comment type="subcellular location">
    <subcellularLocation>
        <location evidence="7">Cytoplasm</location>
    </subcellularLocation>
</comment>
<evidence type="ECO:0000256" key="7">
    <source>
        <dbReference type="HAMAP-Rule" id="MF_00114"/>
    </source>
</evidence>
<dbReference type="Proteomes" id="UP000050417">
    <property type="component" value="Unassembled WGS sequence"/>
</dbReference>
<dbReference type="Gene3D" id="3.20.20.70">
    <property type="entry name" value="Aldolase class I"/>
    <property type="match status" value="1"/>
</dbReference>
<comment type="catalytic activity">
    <reaction evidence="5 7">
        <text>2-deoxy-D-ribose 5-phosphate = D-glyceraldehyde 3-phosphate + acetaldehyde</text>
        <dbReference type="Rhea" id="RHEA:12821"/>
        <dbReference type="ChEBI" id="CHEBI:15343"/>
        <dbReference type="ChEBI" id="CHEBI:59776"/>
        <dbReference type="ChEBI" id="CHEBI:62877"/>
        <dbReference type="EC" id="4.1.2.4"/>
    </reaction>
</comment>
<comment type="function">
    <text evidence="6 7">Catalyzes a reversible aldol reaction between acetaldehyde and D-glyceraldehyde 3-phosphate to generate 2-deoxy-D-ribose 5-phosphate.</text>
</comment>
<protein>
    <recommendedName>
        <fullName evidence="7">Deoxyribose-phosphate aldolase</fullName>
        <shortName evidence="7">DERA</shortName>
        <ecNumber evidence="7">4.1.2.4</ecNumber>
    </recommendedName>
    <alternativeName>
        <fullName evidence="7">2-deoxy-D-ribose 5-phosphate aldolase</fullName>
    </alternativeName>
    <alternativeName>
        <fullName evidence="7">Phosphodeoxyriboaldolase</fullName>
        <shortName evidence="7">Deoxyriboaldolase</shortName>
    </alternativeName>
</protein>
<evidence type="ECO:0000256" key="3">
    <source>
        <dbReference type="ARBA" id="ARBA00023239"/>
    </source>
</evidence>
<comment type="pathway">
    <text evidence="7">Carbohydrate degradation; 2-deoxy-D-ribose 1-phosphate degradation; D-glyceraldehyde 3-phosphate and acetaldehyde from 2-deoxy-alpha-D-ribose 1-phosphate: step 2/2.</text>
</comment>
<proteinExistence type="inferred from homology"/>
<dbReference type="GO" id="GO:0016052">
    <property type="term" value="P:carbohydrate catabolic process"/>
    <property type="evidence" value="ECO:0007669"/>
    <property type="project" value="TreeGrafter"/>
</dbReference>
<dbReference type="PANTHER" id="PTHR10889:SF1">
    <property type="entry name" value="DEOXYRIBOSE-PHOSPHATE ALDOLASE"/>
    <property type="match status" value="1"/>
</dbReference>
<evidence type="ECO:0000313" key="9">
    <source>
        <dbReference type="Proteomes" id="UP000050417"/>
    </source>
</evidence>
<dbReference type="FunFam" id="3.20.20.70:FF:000044">
    <property type="entry name" value="Deoxyribose-phosphate aldolase"/>
    <property type="match status" value="1"/>
</dbReference>
<dbReference type="PIRSF" id="PIRSF001357">
    <property type="entry name" value="DeoC"/>
    <property type="match status" value="1"/>
</dbReference>
<dbReference type="GO" id="GO:0009264">
    <property type="term" value="P:deoxyribonucleotide catabolic process"/>
    <property type="evidence" value="ECO:0007669"/>
    <property type="project" value="UniProtKB-UniRule"/>
</dbReference>
<comment type="similarity">
    <text evidence="1 7">Belongs to the DeoC/FbaB aldolase family. DeoC type 1 subfamily.</text>
</comment>
<keyword evidence="3 7" id="KW-0456">Lyase</keyword>
<evidence type="ECO:0000256" key="5">
    <source>
        <dbReference type="ARBA" id="ARBA00048791"/>
    </source>
</evidence>
<feature type="active site" description="Proton donor/acceptor" evidence="7">
    <location>
        <position position="208"/>
    </location>
</feature>
<dbReference type="STRING" id="1134406.ADN00_03955"/>
<dbReference type="SMART" id="SM01133">
    <property type="entry name" value="DeoC"/>
    <property type="match status" value="1"/>
</dbReference>
<dbReference type="SUPFAM" id="SSF51569">
    <property type="entry name" value="Aldolase"/>
    <property type="match status" value="1"/>
</dbReference>
<reference evidence="8 9" key="1">
    <citation type="submission" date="2015-07" db="EMBL/GenBank/DDBJ databases">
        <title>Genome sequence of Ornatilinea apprima DSM 23815.</title>
        <authorList>
            <person name="Hemp J."/>
            <person name="Ward L.M."/>
            <person name="Pace L.A."/>
            <person name="Fischer W.W."/>
        </authorList>
    </citation>
    <scope>NUCLEOTIDE SEQUENCE [LARGE SCALE GENOMIC DNA]</scope>
    <source>
        <strain evidence="8 9">P3M-1</strain>
    </source>
</reference>
<comment type="caution">
    <text evidence="8">The sequence shown here is derived from an EMBL/GenBank/DDBJ whole genome shotgun (WGS) entry which is preliminary data.</text>
</comment>
<evidence type="ECO:0000256" key="2">
    <source>
        <dbReference type="ARBA" id="ARBA00022490"/>
    </source>
</evidence>
<feature type="active site" description="Proton donor/acceptor" evidence="7">
    <location>
        <position position="115"/>
    </location>
</feature>
<dbReference type="CDD" id="cd00959">
    <property type="entry name" value="DeoC"/>
    <property type="match status" value="1"/>
</dbReference>
<keyword evidence="9" id="KW-1185">Reference proteome</keyword>
<name>A0A0P6X8A8_9CHLR</name>
<gene>
    <name evidence="7" type="primary">deoC</name>
    <name evidence="8" type="ORF">ADN00_03955</name>
</gene>
<dbReference type="GO" id="GO:0004139">
    <property type="term" value="F:deoxyribose-phosphate aldolase activity"/>
    <property type="evidence" value="ECO:0007669"/>
    <property type="project" value="UniProtKB-UniRule"/>
</dbReference>
<evidence type="ECO:0000256" key="4">
    <source>
        <dbReference type="ARBA" id="ARBA00023270"/>
    </source>
</evidence>
<dbReference type="PANTHER" id="PTHR10889">
    <property type="entry name" value="DEOXYRIBOSE-PHOSPHATE ALDOLASE"/>
    <property type="match status" value="1"/>
</dbReference>
<dbReference type="UniPathway" id="UPA00002">
    <property type="reaction ID" value="UER00468"/>
</dbReference>
<dbReference type="InterPro" id="IPR028581">
    <property type="entry name" value="DeoC_typeI"/>
</dbReference>
<dbReference type="NCBIfam" id="TIGR00126">
    <property type="entry name" value="deoC"/>
    <property type="match status" value="1"/>
</dbReference>
<feature type="active site" description="Schiff-base intermediate with acetaldehyde" evidence="7">
    <location>
        <position position="179"/>
    </location>
</feature>
<sequence>MKEMVEQAKAYLVQLPELPEMKPVSNDQVASLIDHTILKPEATPEQVEKLCLEAREYSFAAVCVNPIFIPQVARLLKGSPAKACSVIGFPLGASLTRIKVEETRIVIEEGAQEVDMVLSIGLLKAREYEQVYEDILAVTQACHQHNVALKVIFENCLLEKEEKIMACLLSQSAGVDFVKTSTGFSKAGATVEDIDLMRRVVGPAMGVKAAGGVRSLADAQAMLKAGANRLGTSAGLTIVKEALS</sequence>
<dbReference type="InterPro" id="IPR011343">
    <property type="entry name" value="DeoC"/>
</dbReference>
<dbReference type="EMBL" id="LGCL01000015">
    <property type="protein sequence ID" value="KPL79231.1"/>
    <property type="molecule type" value="Genomic_DNA"/>
</dbReference>